<feature type="domain" description="Pyruvate:ferredoxin oxidoreductase core" evidence="4">
    <location>
        <begin position="523"/>
        <end position="592"/>
    </location>
</feature>
<comment type="caution">
    <text evidence="5">The sequence shown here is derived from an EMBL/GenBank/DDBJ whole genome shotgun (WGS) entry which is preliminary data.</text>
</comment>
<dbReference type="PANTHER" id="PTHR32154:SF20">
    <property type="entry name" value="2-OXOGLUTARATE OXIDOREDUCTASE SUBUNIT KORA"/>
    <property type="match status" value="1"/>
</dbReference>
<dbReference type="Proteomes" id="UP001197609">
    <property type="component" value="Unassembled WGS sequence"/>
</dbReference>
<dbReference type="PANTHER" id="PTHR32154">
    <property type="entry name" value="PYRUVATE-FLAVODOXIN OXIDOREDUCTASE-RELATED"/>
    <property type="match status" value="1"/>
</dbReference>
<evidence type="ECO:0000259" key="4">
    <source>
        <dbReference type="Pfam" id="PF17147"/>
    </source>
</evidence>
<evidence type="ECO:0000313" key="5">
    <source>
        <dbReference type="EMBL" id="MBZ0159329.1"/>
    </source>
</evidence>
<evidence type="ECO:0000313" key="6">
    <source>
        <dbReference type="Proteomes" id="UP001197609"/>
    </source>
</evidence>
<dbReference type="SUPFAM" id="SSF52518">
    <property type="entry name" value="Thiamin diphosphate-binding fold (THDP-binding)"/>
    <property type="match status" value="1"/>
</dbReference>
<sequence>MSDIESTQSTPVVRPQPMSELETVVIRFAGDSGDGMQLTGTEFTKSVALEGSNLSTFPDYPAEIRAPAGTLAGVSAYQVHFSSQEVFTPGDQPDVLVVMNPAALRINLPDLPRGGIIIANVGSFTQSNLEKAGYKANPLEDGSLSGYQVFAIDISRQVALALDGMGLTVKEIGRCKNFYALGLMFWLYNHPMEREEKSIRAKFQKNPKIAEANITAFRAGYYYGETAELFPSRYVVPPAVIAPGTYRHITGNEATAIGLITAAQLASLPLFCGTYPITPASDILHTLAMYPHYDVMTFQAEDEIAAITASIGASYAGALGVTTTSGPGMALKSEAIGLAVMAELPLVIVNVQRGGPSTGLPTKTEQADLFQAVFGRNGECPAVVIAPATPGDCFWMAIEAARIALRHMCTVIYLSDGYLANGAEPWKLPEVASLQKIPVTFRTDPEGFFPYLRNPETLARPWVVPGTPGMEHRIGGLEKEDVIGNVSYEAKNHEHMVRIRAEKIARIVHEIPEATVYGDPSGDLLIVGWGSTYGATTQAVKSLRGRGHRVSALHLRYLNPMPANVGQVLANFERVLVAEMNLGQLLTMLRAQFLVDAVGFHKVQGRPFKVSEIVVKAEELLGAREQAALCTHAEMV</sequence>
<dbReference type="InterPro" id="IPR019752">
    <property type="entry name" value="Pyrv/ketoisovalerate_OxRed_cat"/>
</dbReference>
<dbReference type="Pfam" id="PF01558">
    <property type="entry name" value="POR"/>
    <property type="match status" value="1"/>
</dbReference>
<dbReference type="EMBL" id="JAIOIU010000042">
    <property type="protein sequence ID" value="MBZ0159329.1"/>
    <property type="molecule type" value="Genomic_DNA"/>
</dbReference>
<accession>A0AAJ1ESG3</accession>
<dbReference type="Pfam" id="PF17147">
    <property type="entry name" value="PFOR_II"/>
    <property type="match status" value="1"/>
</dbReference>
<dbReference type="Gene3D" id="3.40.50.970">
    <property type="match status" value="1"/>
</dbReference>
<dbReference type="InterPro" id="IPR002869">
    <property type="entry name" value="Pyrv_flavodox_OxRed_cen"/>
</dbReference>
<reference evidence="5 6" key="1">
    <citation type="journal article" date="2021" name="bioRxiv">
        <title>Unraveling nitrogen, sulfur and carbon metabolic pathways and microbial community transcriptional responses to substrate deprivation and toxicity stresses in a bioreactor mimicking anoxic brackish coastal sediment conditions.</title>
        <authorList>
            <person name="Martins P.D."/>
            <person name="Echeveste M.J."/>
            <person name="Arshad A."/>
            <person name="Kurth J."/>
            <person name="Ouboter H."/>
            <person name="Jetten M.S.M."/>
            <person name="Welte C.U."/>
        </authorList>
    </citation>
    <scope>NUCLEOTIDE SEQUENCE [LARGE SCALE GENOMIC DNA]</scope>
    <source>
        <strain evidence="5">MAG_38</strain>
    </source>
</reference>
<evidence type="ECO:0000256" key="1">
    <source>
        <dbReference type="ARBA" id="ARBA00023002"/>
    </source>
</evidence>
<gene>
    <name evidence="5" type="ORF">K8G79_04205</name>
</gene>
<dbReference type="InterPro" id="IPR009014">
    <property type="entry name" value="Transketo_C/PFOR_II"/>
</dbReference>
<dbReference type="InterPro" id="IPR033412">
    <property type="entry name" value="PFOR_II"/>
</dbReference>
<feature type="domain" description="Pyruvate/ketoisovalerate oxidoreductase catalytic" evidence="2">
    <location>
        <begin position="33"/>
        <end position="221"/>
    </location>
</feature>
<dbReference type="GO" id="GO:0016903">
    <property type="term" value="F:oxidoreductase activity, acting on the aldehyde or oxo group of donors"/>
    <property type="evidence" value="ECO:0007669"/>
    <property type="project" value="InterPro"/>
</dbReference>
<dbReference type="AlphaFoldDB" id="A0AAJ1ESG3"/>
<dbReference type="CDD" id="cd07034">
    <property type="entry name" value="TPP_PYR_PFOR_IOR-alpha_like"/>
    <property type="match status" value="1"/>
</dbReference>
<dbReference type="FunFam" id="3.40.50.970:FF:000022">
    <property type="entry name" value="2-oxoglutarate ferredoxin oxidoreductase alpha subunit"/>
    <property type="match status" value="1"/>
</dbReference>
<dbReference type="NCBIfam" id="TIGR03710">
    <property type="entry name" value="OAFO_sf"/>
    <property type="match status" value="1"/>
</dbReference>
<dbReference type="SUPFAM" id="SSF52922">
    <property type="entry name" value="TK C-terminal domain-like"/>
    <property type="match status" value="1"/>
</dbReference>
<dbReference type="Pfam" id="PF01855">
    <property type="entry name" value="POR_N"/>
    <property type="match status" value="1"/>
</dbReference>
<evidence type="ECO:0000259" key="3">
    <source>
        <dbReference type="Pfam" id="PF01855"/>
    </source>
</evidence>
<name>A0AAJ1ESG3_9BACT</name>
<dbReference type="InterPro" id="IPR029061">
    <property type="entry name" value="THDP-binding"/>
</dbReference>
<protein>
    <submittedName>
        <fullName evidence="5">2-oxoacid:acceptor oxidoreductase subunit alpha</fullName>
    </submittedName>
</protein>
<dbReference type="Gene3D" id="3.40.920.10">
    <property type="entry name" value="Pyruvate-ferredoxin oxidoreductase, PFOR, domain III"/>
    <property type="match status" value="1"/>
</dbReference>
<dbReference type="InterPro" id="IPR022367">
    <property type="entry name" value="2-oxoacid/accept_OxRdtase_asu"/>
</dbReference>
<dbReference type="Gene3D" id="3.40.50.920">
    <property type="match status" value="1"/>
</dbReference>
<dbReference type="InterPro" id="IPR002880">
    <property type="entry name" value="Pyrv_Fd/Flavodoxin_OxRdtase_N"/>
</dbReference>
<evidence type="ECO:0000259" key="2">
    <source>
        <dbReference type="Pfam" id="PF01558"/>
    </source>
</evidence>
<organism evidence="5 6">
    <name type="scientific">Candidatus Methylomirabilis tolerans</name>
    <dbReference type="NCBI Taxonomy" id="3123416"/>
    <lineage>
        <taxon>Bacteria</taxon>
        <taxon>Candidatus Methylomirabilota</taxon>
        <taxon>Candidatus Methylomirabilia</taxon>
        <taxon>Candidatus Methylomirabilales</taxon>
        <taxon>Candidatus Methylomirabilaceae</taxon>
        <taxon>Candidatus Methylomirabilis</taxon>
    </lineage>
</organism>
<keyword evidence="1" id="KW-0560">Oxidoreductase</keyword>
<dbReference type="GO" id="GO:0006979">
    <property type="term" value="P:response to oxidative stress"/>
    <property type="evidence" value="ECO:0007669"/>
    <property type="project" value="TreeGrafter"/>
</dbReference>
<feature type="domain" description="Pyruvate flavodoxin/ferredoxin oxidoreductase pyrimidine binding" evidence="3">
    <location>
        <begin position="270"/>
        <end position="487"/>
    </location>
</feature>
<proteinExistence type="predicted"/>
<dbReference type="InterPro" id="IPR050722">
    <property type="entry name" value="Pyruvate:ferred/Flavod_OxRd"/>
</dbReference>
<dbReference type="SUPFAM" id="SSF53323">
    <property type="entry name" value="Pyruvate-ferredoxin oxidoreductase, PFOR, domain III"/>
    <property type="match status" value="1"/>
</dbReference>